<dbReference type="AlphaFoldDB" id="A0A9P4G6M8"/>
<keyword evidence="8" id="KW-0472">Membrane</keyword>
<dbReference type="InterPro" id="IPR041212">
    <property type="entry name" value="Vta1_C"/>
</dbReference>
<accession>A0A9P4G6M8</accession>
<feature type="compositionally biased region" description="Pro residues" evidence="9">
    <location>
        <begin position="335"/>
        <end position="348"/>
    </location>
</feature>
<evidence type="ECO:0000256" key="1">
    <source>
        <dbReference type="ARBA" id="ARBA00004481"/>
    </source>
</evidence>
<dbReference type="Pfam" id="PF04652">
    <property type="entry name" value="Vta1"/>
    <property type="match status" value="1"/>
</dbReference>
<dbReference type="InterPro" id="IPR044538">
    <property type="entry name" value="Vta1-like"/>
</dbReference>
<dbReference type="Gene3D" id="1.25.40.270">
    <property type="entry name" value="Vacuolar protein sorting-associated protein vta1"/>
    <property type="match status" value="1"/>
</dbReference>
<evidence type="ECO:0000256" key="5">
    <source>
        <dbReference type="ARBA" id="ARBA00022490"/>
    </source>
</evidence>
<dbReference type="InterPro" id="IPR023175">
    <property type="entry name" value="Vta1/CALS_N_sf"/>
</dbReference>
<evidence type="ECO:0000256" key="3">
    <source>
        <dbReference type="ARBA" id="ARBA00007895"/>
    </source>
</evidence>
<feature type="domain" description="Vta1/callose synthase N-terminal" evidence="10">
    <location>
        <begin position="14"/>
        <end position="157"/>
    </location>
</feature>
<evidence type="ECO:0000313" key="12">
    <source>
        <dbReference type="EMBL" id="KAF1839988.1"/>
    </source>
</evidence>
<evidence type="ECO:0000256" key="8">
    <source>
        <dbReference type="ARBA" id="ARBA00023136"/>
    </source>
</evidence>
<evidence type="ECO:0000256" key="9">
    <source>
        <dbReference type="SAM" id="MobiDB-lite"/>
    </source>
</evidence>
<evidence type="ECO:0000256" key="2">
    <source>
        <dbReference type="ARBA" id="ARBA00004496"/>
    </source>
</evidence>
<feature type="compositionally biased region" description="Low complexity" evidence="9">
    <location>
        <begin position="398"/>
        <end position="408"/>
    </location>
</feature>
<dbReference type="PANTHER" id="PTHR46009">
    <property type="entry name" value="VACUOLAR PROTEIN SORTING-ASSOCIATED PROTEIN VTA1 HOMOLOG"/>
    <property type="match status" value="1"/>
</dbReference>
<dbReference type="GeneID" id="63847800"/>
<protein>
    <submittedName>
        <fullName evidence="12">DUF605-domain-containing protein</fullName>
    </submittedName>
</protein>
<name>A0A9P4G6M8_9PLEO</name>
<sequence>MADTIPAKLKRLQLASFAKRAAQLERFKPIVSYWLRFYLVQRIIASGLHSADQACTAYTTELMEKLEQAKADNPNEDALLDDTAASAYCEQFALQTFTKGEKDMSENRANSNTADTLLAASTFLEILSIWKKDPEPEIASKTKFAKFHALRILKAIKANEDPNLSNPVQETNQQPLSPPALDPSDPEVQRINQSASLQPPQNPYQPYVESAPNTSTQPSPTFSAPRVSPPPPNLPSAPTGYTQSSHDDVSPISQTTTSRHGSVASVGGGYFPRMDPPLPTFTAETTAPGLPTAPSMDKDPLTLSLPPSSQAPQAPGLIDPSSFYQNPSSPHNPYQTPPPPTFSPPPKAPQISQQPPDSQPTAAPPPQHCQHASHSPQPVPQRGAVGVFPPPTQQQNSPAPYQNPYAQPAAPPPQQSLQGPFRNDEDSIMEAQKHAKWAISALNFEDADTAVKELRIALRALGAN</sequence>
<organism evidence="12 13">
    <name type="scientific">Cucurbitaria berberidis CBS 394.84</name>
    <dbReference type="NCBI Taxonomy" id="1168544"/>
    <lineage>
        <taxon>Eukaryota</taxon>
        <taxon>Fungi</taxon>
        <taxon>Dikarya</taxon>
        <taxon>Ascomycota</taxon>
        <taxon>Pezizomycotina</taxon>
        <taxon>Dothideomycetes</taxon>
        <taxon>Pleosporomycetidae</taxon>
        <taxon>Pleosporales</taxon>
        <taxon>Pleosporineae</taxon>
        <taxon>Cucurbitariaceae</taxon>
        <taxon>Cucurbitaria</taxon>
    </lineage>
</organism>
<keyword evidence="6" id="KW-0967">Endosome</keyword>
<feature type="compositionally biased region" description="Polar residues" evidence="9">
    <location>
        <begin position="190"/>
        <end position="199"/>
    </location>
</feature>
<dbReference type="Gene3D" id="1.20.5.420">
    <property type="entry name" value="Immunoglobulin FC, subunit C"/>
    <property type="match status" value="1"/>
</dbReference>
<feature type="region of interest" description="Disordered" evidence="9">
    <location>
        <begin position="161"/>
        <end position="425"/>
    </location>
</feature>
<keyword evidence="13" id="KW-1185">Reference proteome</keyword>
<reference evidence="12" key="1">
    <citation type="submission" date="2020-01" db="EMBL/GenBank/DDBJ databases">
        <authorList>
            <consortium name="DOE Joint Genome Institute"/>
            <person name="Haridas S."/>
            <person name="Albert R."/>
            <person name="Binder M."/>
            <person name="Bloem J."/>
            <person name="Labutti K."/>
            <person name="Salamov A."/>
            <person name="Andreopoulos B."/>
            <person name="Baker S.E."/>
            <person name="Barry K."/>
            <person name="Bills G."/>
            <person name="Bluhm B.H."/>
            <person name="Cannon C."/>
            <person name="Castanera R."/>
            <person name="Culley D.E."/>
            <person name="Daum C."/>
            <person name="Ezra D."/>
            <person name="Gonzalez J.B."/>
            <person name="Henrissat B."/>
            <person name="Kuo A."/>
            <person name="Liang C."/>
            <person name="Lipzen A."/>
            <person name="Lutzoni F."/>
            <person name="Magnuson J."/>
            <person name="Mondo S."/>
            <person name="Nolan M."/>
            <person name="Ohm R."/>
            <person name="Pangilinan J."/>
            <person name="Park H.-J."/>
            <person name="Ramirez L."/>
            <person name="Alfaro M."/>
            <person name="Sun H."/>
            <person name="Tritt A."/>
            <person name="Yoshinaga Y."/>
            <person name="Zwiers L.-H."/>
            <person name="Turgeon B.G."/>
            <person name="Goodwin S.B."/>
            <person name="Spatafora J.W."/>
            <person name="Crous P.W."/>
            <person name="Grigoriev I.V."/>
        </authorList>
    </citation>
    <scope>NUCLEOTIDE SEQUENCE</scope>
    <source>
        <strain evidence="12">CBS 394.84</strain>
    </source>
</reference>
<comment type="subcellular location">
    <subcellularLocation>
        <location evidence="2">Cytoplasm</location>
    </subcellularLocation>
    <subcellularLocation>
        <location evidence="1">Endosome membrane</location>
        <topology evidence="1">Peripheral membrane protein</topology>
    </subcellularLocation>
</comment>
<dbReference type="GO" id="GO:0005771">
    <property type="term" value="C:multivesicular body"/>
    <property type="evidence" value="ECO:0007669"/>
    <property type="project" value="TreeGrafter"/>
</dbReference>
<feature type="compositionally biased region" description="Low complexity" evidence="9">
    <location>
        <begin position="349"/>
        <end position="361"/>
    </location>
</feature>
<keyword evidence="4" id="KW-0813">Transport</keyword>
<evidence type="ECO:0000313" key="13">
    <source>
        <dbReference type="Proteomes" id="UP000800039"/>
    </source>
</evidence>
<gene>
    <name evidence="12" type="ORF">K460DRAFT_323769</name>
</gene>
<comment type="caution">
    <text evidence="12">The sequence shown here is derived from an EMBL/GenBank/DDBJ whole genome shotgun (WGS) entry which is preliminary data.</text>
</comment>
<feature type="compositionally biased region" description="Low complexity" evidence="9">
    <location>
        <begin position="301"/>
        <end position="315"/>
    </location>
</feature>
<dbReference type="GO" id="GO:0015031">
    <property type="term" value="P:protein transport"/>
    <property type="evidence" value="ECO:0007669"/>
    <property type="project" value="UniProtKB-KW"/>
</dbReference>
<evidence type="ECO:0000256" key="7">
    <source>
        <dbReference type="ARBA" id="ARBA00022927"/>
    </source>
</evidence>
<feature type="compositionally biased region" description="Polar residues" evidence="9">
    <location>
        <begin position="162"/>
        <end position="172"/>
    </location>
</feature>
<dbReference type="PANTHER" id="PTHR46009:SF1">
    <property type="entry name" value="VACUOLAR PROTEIN SORTING-ASSOCIATED PROTEIN VTA1 HOMOLOG"/>
    <property type="match status" value="1"/>
</dbReference>
<feature type="compositionally biased region" description="Polar residues" evidence="9">
    <location>
        <begin position="251"/>
        <end position="260"/>
    </location>
</feature>
<evidence type="ECO:0000259" key="11">
    <source>
        <dbReference type="Pfam" id="PF18097"/>
    </source>
</evidence>
<proteinExistence type="inferred from homology"/>
<dbReference type="OrthoDB" id="391137at2759"/>
<dbReference type="InterPro" id="IPR039431">
    <property type="entry name" value="Vta1/CALS_N"/>
</dbReference>
<evidence type="ECO:0000256" key="6">
    <source>
        <dbReference type="ARBA" id="ARBA00022753"/>
    </source>
</evidence>
<keyword evidence="5" id="KW-0963">Cytoplasm</keyword>
<comment type="similarity">
    <text evidence="3">Belongs to the VTA1 family.</text>
</comment>
<feature type="domain" description="Vta1 C-terminal" evidence="11">
    <location>
        <begin position="425"/>
        <end position="461"/>
    </location>
</feature>
<dbReference type="Pfam" id="PF18097">
    <property type="entry name" value="Vta1_C"/>
    <property type="match status" value="1"/>
</dbReference>
<evidence type="ECO:0000256" key="4">
    <source>
        <dbReference type="ARBA" id="ARBA00022448"/>
    </source>
</evidence>
<dbReference type="GO" id="GO:0010008">
    <property type="term" value="C:endosome membrane"/>
    <property type="evidence" value="ECO:0007669"/>
    <property type="project" value="UniProtKB-SubCell"/>
</dbReference>
<dbReference type="Proteomes" id="UP000800039">
    <property type="component" value="Unassembled WGS sequence"/>
</dbReference>
<dbReference type="RefSeq" id="XP_040782551.1">
    <property type="nucleotide sequence ID" value="XM_040930548.1"/>
</dbReference>
<evidence type="ECO:0000259" key="10">
    <source>
        <dbReference type="Pfam" id="PF04652"/>
    </source>
</evidence>
<keyword evidence="7" id="KW-0653">Protein transport</keyword>
<dbReference type="GO" id="GO:0032511">
    <property type="term" value="P:late endosome to vacuole transport via multivesicular body sorting pathway"/>
    <property type="evidence" value="ECO:0007669"/>
    <property type="project" value="InterPro"/>
</dbReference>
<dbReference type="EMBL" id="ML976621">
    <property type="protein sequence ID" value="KAF1839988.1"/>
    <property type="molecule type" value="Genomic_DNA"/>
</dbReference>